<dbReference type="EMBL" id="JAMZMK010000635">
    <property type="protein sequence ID" value="KAI7756023.1"/>
    <property type="molecule type" value="Genomic_DNA"/>
</dbReference>
<keyword evidence="2" id="KW-1185">Reference proteome</keyword>
<gene>
    <name evidence="1" type="ORF">M8C21_011177</name>
</gene>
<reference evidence="1" key="1">
    <citation type="submission" date="2022-06" db="EMBL/GenBank/DDBJ databases">
        <title>Uncovering the hologenomic basis of an extraordinary plant invasion.</title>
        <authorList>
            <person name="Bieker V.C."/>
            <person name="Martin M.D."/>
            <person name="Gilbert T."/>
            <person name="Hodgins K."/>
            <person name="Battlay P."/>
            <person name="Petersen B."/>
            <person name="Wilson J."/>
        </authorList>
    </citation>
    <scope>NUCLEOTIDE SEQUENCE</scope>
    <source>
        <strain evidence="1">AA19_3_7</strain>
        <tissue evidence="1">Leaf</tissue>
    </source>
</reference>
<dbReference type="AlphaFoldDB" id="A0AAD5D7X6"/>
<comment type="caution">
    <text evidence="1">The sequence shown here is derived from an EMBL/GenBank/DDBJ whole genome shotgun (WGS) entry which is preliminary data.</text>
</comment>
<sequence>MCILFAVGEECIFVAVIARYDSSLHPVLQIMLDRIQLRMHLTMESIRRQVTYLCAPECVIGMMVNKHGGDLGPAKLHFLDGTSMSADHVIIQEAANICDGTLMVWQLRLWTAVL</sequence>
<proteinExistence type="predicted"/>
<name>A0AAD5D7X6_AMBAR</name>
<accession>A0AAD5D7X6</accession>
<dbReference type="Proteomes" id="UP001206925">
    <property type="component" value="Unassembled WGS sequence"/>
</dbReference>
<protein>
    <submittedName>
        <fullName evidence="1">Uncharacterized protein</fullName>
    </submittedName>
</protein>
<evidence type="ECO:0000313" key="2">
    <source>
        <dbReference type="Proteomes" id="UP001206925"/>
    </source>
</evidence>
<evidence type="ECO:0000313" key="1">
    <source>
        <dbReference type="EMBL" id="KAI7756023.1"/>
    </source>
</evidence>
<organism evidence="1 2">
    <name type="scientific">Ambrosia artemisiifolia</name>
    <name type="common">Common ragweed</name>
    <dbReference type="NCBI Taxonomy" id="4212"/>
    <lineage>
        <taxon>Eukaryota</taxon>
        <taxon>Viridiplantae</taxon>
        <taxon>Streptophyta</taxon>
        <taxon>Embryophyta</taxon>
        <taxon>Tracheophyta</taxon>
        <taxon>Spermatophyta</taxon>
        <taxon>Magnoliopsida</taxon>
        <taxon>eudicotyledons</taxon>
        <taxon>Gunneridae</taxon>
        <taxon>Pentapetalae</taxon>
        <taxon>asterids</taxon>
        <taxon>campanulids</taxon>
        <taxon>Asterales</taxon>
        <taxon>Asteraceae</taxon>
        <taxon>Asteroideae</taxon>
        <taxon>Heliantheae alliance</taxon>
        <taxon>Heliantheae</taxon>
        <taxon>Ambrosia</taxon>
    </lineage>
</organism>